<dbReference type="GO" id="GO:0009263">
    <property type="term" value="P:deoxyribonucleotide biosynthetic process"/>
    <property type="evidence" value="ECO:0007669"/>
    <property type="project" value="UniProtKB-KW"/>
</dbReference>
<evidence type="ECO:0000256" key="11">
    <source>
        <dbReference type="ARBA" id="ARBA00023285"/>
    </source>
</evidence>
<dbReference type="AlphaFoldDB" id="A0A6G8Q3N1"/>
<dbReference type="Pfam" id="PF12637">
    <property type="entry name" value="TSCPD"/>
    <property type="match status" value="1"/>
</dbReference>
<dbReference type="InterPro" id="IPR013344">
    <property type="entry name" value="RNR_NrdJ/NrdZ"/>
</dbReference>
<evidence type="ECO:0000256" key="8">
    <source>
        <dbReference type="ARBA" id="ARBA00023002"/>
    </source>
</evidence>
<evidence type="ECO:0000259" key="17">
    <source>
        <dbReference type="Pfam" id="PF02867"/>
    </source>
</evidence>
<evidence type="ECO:0000256" key="5">
    <source>
        <dbReference type="ARBA" id="ARBA00022628"/>
    </source>
</evidence>
<dbReference type="EC" id="1.17.4.1" evidence="3 14"/>
<dbReference type="NCBIfam" id="TIGR02504">
    <property type="entry name" value="NrdJ_Z"/>
    <property type="match status" value="1"/>
</dbReference>
<feature type="domain" description="TSCPD" evidence="18">
    <location>
        <begin position="620"/>
        <end position="722"/>
    </location>
</feature>
<dbReference type="EMBL" id="CP045122">
    <property type="protein sequence ID" value="QIN81058.1"/>
    <property type="molecule type" value="Genomic_DNA"/>
</dbReference>
<feature type="region of interest" description="Disordered" evidence="15">
    <location>
        <begin position="590"/>
        <end position="630"/>
    </location>
</feature>
<comment type="catalytic activity">
    <reaction evidence="13 14">
        <text>a 2'-deoxyribonucleoside 5'-diphosphate + [thioredoxin]-disulfide + H2O = a ribonucleoside 5'-diphosphate + [thioredoxin]-dithiol</text>
        <dbReference type="Rhea" id="RHEA:23252"/>
        <dbReference type="Rhea" id="RHEA-COMP:10698"/>
        <dbReference type="Rhea" id="RHEA-COMP:10700"/>
        <dbReference type="ChEBI" id="CHEBI:15377"/>
        <dbReference type="ChEBI" id="CHEBI:29950"/>
        <dbReference type="ChEBI" id="CHEBI:50058"/>
        <dbReference type="ChEBI" id="CHEBI:57930"/>
        <dbReference type="ChEBI" id="CHEBI:73316"/>
        <dbReference type="EC" id="1.17.4.1"/>
    </reaction>
</comment>
<accession>A0A6G8Q3N1</accession>
<keyword evidence="20" id="KW-1185">Reference proteome</keyword>
<name>A0A6G8Q3N1_9ACTN</name>
<evidence type="ECO:0000256" key="15">
    <source>
        <dbReference type="SAM" id="MobiDB-lite"/>
    </source>
</evidence>
<dbReference type="CDD" id="cd02888">
    <property type="entry name" value="RNR_II_dimer"/>
    <property type="match status" value="1"/>
</dbReference>
<dbReference type="InterPro" id="IPR013509">
    <property type="entry name" value="RNR_lsu_N"/>
</dbReference>
<dbReference type="RefSeq" id="WP_166398768.1">
    <property type="nucleotide sequence ID" value="NZ_CP045122.1"/>
</dbReference>
<dbReference type="GO" id="GO:0071897">
    <property type="term" value="P:DNA biosynthetic process"/>
    <property type="evidence" value="ECO:0007669"/>
    <property type="project" value="UniProtKB-KW"/>
</dbReference>
<evidence type="ECO:0000313" key="20">
    <source>
        <dbReference type="Proteomes" id="UP000502706"/>
    </source>
</evidence>
<dbReference type="InterPro" id="IPR008926">
    <property type="entry name" value="RNR_R1-su_N"/>
</dbReference>
<dbReference type="InterPro" id="IPR000788">
    <property type="entry name" value="RNR_lg_C"/>
</dbReference>
<gene>
    <name evidence="19" type="ORF">GBA65_21715</name>
</gene>
<dbReference type="GO" id="GO:0004748">
    <property type="term" value="F:ribonucleoside-diphosphate reductase activity, thioredoxin disulfide as acceptor"/>
    <property type="evidence" value="ECO:0007669"/>
    <property type="project" value="UniProtKB-EC"/>
</dbReference>
<evidence type="ECO:0000256" key="13">
    <source>
        <dbReference type="ARBA" id="ARBA00047754"/>
    </source>
</evidence>
<dbReference type="PANTHER" id="PTHR43371:SF1">
    <property type="entry name" value="RIBONUCLEOSIDE-DIPHOSPHATE REDUCTASE"/>
    <property type="match status" value="1"/>
</dbReference>
<evidence type="ECO:0000256" key="4">
    <source>
        <dbReference type="ARBA" id="ARBA00014409"/>
    </source>
</evidence>
<keyword evidence="10" id="KW-1015">Disulfide bond</keyword>
<dbReference type="PRINTS" id="PR01183">
    <property type="entry name" value="RIBORDTASEM1"/>
</dbReference>
<sequence length="767" mass="83530">MDTSKRNVTHPDLSENALAVLRKRYLKKNERGEPIEEPIDMFRRVASNIAEAERLFPHPLGDGATETDRETRVAYWRVRFLELMTSRKFMPNSPTLMNAGRELQQLSACFVLPVEDSIDGIYDTLKHQAVIHKSGGGTGFGFSRLRPKNDFVKSTMGVSSGPVSFMAVFDSSTEHVKQGGTRRGANMGILRVDHPDIEEFITCKNDNDKVNNFNISVAITDAFMEAVEVDGDFDLVNPRNGEVARTIRARDLFAKIVEGAHRNGEPGVVFIDRINDHNPTPQCEIESTNPCSEAHLPAYDSCNLGSINLERFVGGDETGRPIVYWDSLADAVRVAVRFLDDVVEVNRYPLPEIEEMSKGNRRIGLGVMGFADVLIKLGLPYDSEEGIAFAEGVMKFVDDEAWEASRALAEERGVMPHFRGSLHEERGDRVRNATVTTIAPTGTISIIAGCSGGIEPLFAVAFTRHQAGMEMPDVNPEFVRVAKERGFFSEDLMNGVAKHGSVRDQNTFPDVPEDVRRVWVTAQDISPEFHVSMQAAFQKHTSMGISKTINLPHDAAPADVEDAYKLAYETGCKGIAVYRDGSRDAQVLSTGAMRGESSSVAEPTPTTNPAPTLAEARNGRPATLTGVTKKMSTGHGPMYVTMNDDEFGPRECFVILGKPGGTASAFSDALGRMISLAETHGAPPAEIVKQLRGIQDGHPAGFGPNAVLSVPDGVAKAFAEHYLFAGEEPLPEEPMLPIVGACPDCGGELAHLEGCQKCNACGYSKCS</sequence>
<evidence type="ECO:0000256" key="14">
    <source>
        <dbReference type="RuleBase" id="RU364064"/>
    </source>
</evidence>
<dbReference type="Pfam" id="PF00317">
    <property type="entry name" value="Ribonuc_red_lgN"/>
    <property type="match status" value="1"/>
</dbReference>
<proteinExistence type="inferred from homology"/>
<keyword evidence="9" id="KW-0215">Deoxyribonucleotide synthesis</keyword>
<dbReference type="InterPro" id="IPR024434">
    <property type="entry name" value="TSCPD_dom"/>
</dbReference>
<dbReference type="PANTHER" id="PTHR43371">
    <property type="entry name" value="VITAMIN B12-DEPENDENT RIBONUCLEOTIDE REDUCTASE"/>
    <property type="match status" value="1"/>
</dbReference>
<keyword evidence="19" id="KW-0614">Plasmid</keyword>
<dbReference type="SUPFAM" id="SSF48168">
    <property type="entry name" value="R1 subunit of ribonucleotide reductase, N-terminal domain"/>
    <property type="match status" value="1"/>
</dbReference>
<feature type="domain" description="Ribonucleotide reductase large subunit C-terminal" evidence="17">
    <location>
        <begin position="107"/>
        <end position="423"/>
    </location>
</feature>
<dbReference type="Gene3D" id="3.20.70.20">
    <property type="match status" value="1"/>
</dbReference>
<comment type="cofactor">
    <cofactor evidence="1 14">
        <name>adenosylcob(III)alamin</name>
        <dbReference type="ChEBI" id="CHEBI:18408"/>
    </cofactor>
</comment>
<evidence type="ECO:0000259" key="18">
    <source>
        <dbReference type="Pfam" id="PF12637"/>
    </source>
</evidence>
<keyword evidence="8 14" id="KW-0560">Oxidoreductase</keyword>
<geneLocation type="plasmid" evidence="19 20">
    <name>unnamed1</name>
</geneLocation>
<keyword evidence="7 14" id="KW-0547">Nucleotide-binding</keyword>
<evidence type="ECO:0000256" key="12">
    <source>
        <dbReference type="ARBA" id="ARBA00025437"/>
    </source>
</evidence>
<dbReference type="Proteomes" id="UP000502706">
    <property type="component" value="Plasmid unnamed1"/>
</dbReference>
<dbReference type="SUPFAM" id="SSF51998">
    <property type="entry name" value="PFL-like glycyl radical enzymes"/>
    <property type="match status" value="1"/>
</dbReference>
<reference evidence="19 20" key="1">
    <citation type="submission" date="2019-10" db="EMBL/GenBank/DDBJ databases">
        <title>Rubrobacter sp nov SCSIO 52915 isolated from a deep-sea sediment in the South China Sea.</title>
        <authorList>
            <person name="Chen R.W."/>
        </authorList>
    </citation>
    <scope>NUCLEOTIDE SEQUENCE [LARGE SCALE GENOMIC DNA]</scope>
    <source>
        <strain evidence="19 20">SCSIO 52915</strain>
        <plasmid evidence="19 20">unnamed1</plasmid>
    </source>
</reference>
<dbReference type="GO" id="GO:0005524">
    <property type="term" value="F:ATP binding"/>
    <property type="evidence" value="ECO:0007669"/>
    <property type="project" value="InterPro"/>
</dbReference>
<evidence type="ECO:0000256" key="10">
    <source>
        <dbReference type="ARBA" id="ARBA00023157"/>
    </source>
</evidence>
<feature type="domain" description="Ribonucleotide reductase large subunit C-terminal" evidence="17">
    <location>
        <begin position="430"/>
        <end position="578"/>
    </location>
</feature>
<comment type="similarity">
    <text evidence="2 14">Belongs to the ribonucleoside diphosphate reductase class-2 family.</text>
</comment>
<protein>
    <recommendedName>
        <fullName evidence="4 14">Vitamin B12-dependent ribonucleotide reductase</fullName>
        <ecNumber evidence="3 14">1.17.4.1</ecNumber>
    </recommendedName>
</protein>
<dbReference type="InterPro" id="IPR050862">
    <property type="entry name" value="RdRp_reductase_class-2"/>
</dbReference>
<dbReference type="NCBIfam" id="NF006417">
    <property type="entry name" value="PRK08665.1"/>
    <property type="match status" value="1"/>
</dbReference>
<evidence type="ECO:0000313" key="19">
    <source>
        <dbReference type="EMBL" id="QIN81058.1"/>
    </source>
</evidence>
<evidence type="ECO:0000256" key="7">
    <source>
        <dbReference type="ARBA" id="ARBA00022741"/>
    </source>
</evidence>
<dbReference type="KEGG" id="rmar:GBA65_21715"/>
<keyword evidence="5 14" id="KW-0846">Cobalamin</keyword>
<evidence type="ECO:0000256" key="1">
    <source>
        <dbReference type="ARBA" id="ARBA00001922"/>
    </source>
</evidence>
<comment type="function">
    <text evidence="12 14">Catalyzes the reduction of ribonucleotides to deoxyribonucleotides. May function to provide a pool of deoxyribonucleotide precursors for DNA repair during oxygen limitation and/or for immediate growth after restoration of oxygen.</text>
</comment>
<keyword evidence="11 14" id="KW-0170">Cobalt</keyword>
<keyword evidence="6 14" id="KW-0237">DNA synthesis</keyword>
<feature type="domain" description="Ribonucleotide reductase large subunit N-terminal" evidence="16">
    <location>
        <begin position="13"/>
        <end position="103"/>
    </location>
</feature>
<dbReference type="UniPathway" id="UPA00326"/>
<evidence type="ECO:0000256" key="9">
    <source>
        <dbReference type="ARBA" id="ARBA00023116"/>
    </source>
</evidence>
<evidence type="ECO:0000259" key="16">
    <source>
        <dbReference type="Pfam" id="PF00317"/>
    </source>
</evidence>
<organism evidence="19 20">
    <name type="scientific">Rubrobacter marinus</name>
    <dbReference type="NCBI Taxonomy" id="2653852"/>
    <lineage>
        <taxon>Bacteria</taxon>
        <taxon>Bacillati</taxon>
        <taxon>Actinomycetota</taxon>
        <taxon>Rubrobacteria</taxon>
        <taxon>Rubrobacterales</taxon>
        <taxon>Rubrobacteraceae</taxon>
        <taxon>Rubrobacter</taxon>
    </lineage>
</organism>
<evidence type="ECO:0000256" key="3">
    <source>
        <dbReference type="ARBA" id="ARBA00012274"/>
    </source>
</evidence>
<evidence type="ECO:0000256" key="2">
    <source>
        <dbReference type="ARBA" id="ARBA00007405"/>
    </source>
</evidence>
<evidence type="ECO:0000256" key="6">
    <source>
        <dbReference type="ARBA" id="ARBA00022634"/>
    </source>
</evidence>
<feature type="compositionally biased region" description="Low complexity" evidence="15">
    <location>
        <begin position="601"/>
        <end position="616"/>
    </location>
</feature>
<dbReference type="GO" id="GO:0031419">
    <property type="term" value="F:cobalamin binding"/>
    <property type="evidence" value="ECO:0007669"/>
    <property type="project" value="UniProtKB-KW"/>
</dbReference>
<dbReference type="Pfam" id="PF02867">
    <property type="entry name" value="Ribonuc_red_lgC"/>
    <property type="match status" value="2"/>
</dbReference>